<reference evidence="2 3" key="1">
    <citation type="journal article" date="2017" name="Front. Microbiol.">
        <title>Phaeobacter piscinae sp. nov., a species of the Roseobacter group and potential aquaculture probiont.</title>
        <authorList>
            <person name="Sonnenschein E.C."/>
            <person name="Phippen C.B.W."/>
            <person name="Nielsen K.F."/>
            <person name="Mateiu R.V."/>
            <person name="Melchiorsen J."/>
            <person name="Gram L."/>
            <person name="Overmann J."/>
            <person name="Freese H.M."/>
        </authorList>
    </citation>
    <scope>NUCLEOTIDE SEQUENCE [LARGE SCALE GENOMIC DNA]</scope>
    <source>
        <strain evidence="2 3">P63</strain>
    </source>
</reference>
<dbReference type="RefSeq" id="WP_024097698.1">
    <property type="nucleotide sequence ID" value="NZ_CP010588.1"/>
</dbReference>
<protein>
    <submittedName>
        <fullName evidence="2">Uncharacterized protein</fullName>
    </submittedName>
</protein>
<dbReference type="EMBL" id="CP010784">
    <property type="protein sequence ID" value="ATF06354.1"/>
    <property type="molecule type" value="Genomic_DNA"/>
</dbReference>
<evidence type="ECO:0000313" key="2">
    <source>
        <dbReference type="EMBL" id="ATF06354.1"/>
    </source>
</evidence>
<accession>A0AAC9Z9Z0</accession>
<gene>
    <name evidence="2" type="ORF">PhaeoP63_02288</name>
</gene>
<evidence type="ECO:0000313" key="3">
    <source>
        <dbReference type="Proteomes" id="UP000217545"/>
    </source>
</evidence>
<evidence type="ECO:0000256" key="1">
    <source>
        <dbReference type="SAM" id="Phobius"/>
    </source>
</evidence>
<dbReference type="GeneID" id="31846674"/>
<name>A0AAC9Z9Z0_9RHOB</name>
<proteinExistence type="predicted"/>
<keyword evidence="1" id="KW-1133">Transmembrane helix</keyword>
<keyword evidence="1" id="KW-0472">Membrane</keyword>
<keyword evidence="1" id="KW-0812">Transmembrane</keyword>
<sequence length="100" mass="11509">MELPDRIWVYCNGGEHGDWGVTDDPENAKFGDIEYIQFPRFYELLNEIEVNRSRHYEDCLELLRKAEKRRSEALRIMAFAGALIITAGIIFALDIMIGGT</sequence>
<dbReference type="AlphaFoldDB" id="A0AAC9Z9Z0"/>
<dbReference type="Proteomes" id="UP000217545">
    <property type="component" value="Chromosome"/>
</dbReference>
<feature type="transmembrane region" description="Helical" evidence="1">
    <location>
        <begin position="73"/>
        <end position="97"/>
    </location>
</feature>
<organism evidence="2 3">
    <name type="scientific">Phaeobacter gallaeciensis</name>
    <dbReference type="NCBI Taxonomy" id="60890"/>
    <lineage>
        <taxon>Bacteria</taxon>
        <taxon>Pseudomonadati</taxon>
        <taxon>Pseudomonadota</taxon>
        <taxon>Alphaproteobacteria</taxon>
        <taxon>Rhodobacterales</taxon>
        <taxon>Roseobacteraceae</taxon>
        <taxon>Phaeobacter</taxon>
    </lineage>
</organism>